<keyword evidence="3" id="KW-1185">Reference proteome</keyword>
<evidence type="ECO:0000313" key="3">
    <source>
        <dbReference type="Proteomes" id="UP000192578"/>
    </source>
</evidence>
<feature type="region of interest" description="Disordered" evidence="1">
    <location>
        <begin position="13"/>
        <end position="40"/>
    </location>
</feature>
<evidence type="ECO:0000256" key="1">
    <source>
        <dbReference type="SAM" id="MobiDB-lite"/>
    </source>
</evidence>
<gene>
    <name evidence="2" type="ORF">BV898_08361</name>
</gene>
<proteinExistence type="predicted"/>
<feature type="compositionally biased region" description="Basic and acidic residues" evidence="1">
    <location>
        <begin position="68"/>
        <end position="83"/>
    </location>
</feature>
<comment type="caution">
    <text evidence="2">The sequence shown here is derived from an EMBL/GenBank/DDBJ whole genome shotgun (WGS) entry which is preliminary data.</text>
</comment>
<reference evidence="3" key="1">
    <citation type="submission" date="2017-01" db="EMBL/GenBank/DDBJ databases">
        <title>Comparative genomics of anhydrobiosis in the tardigrade Hypsibius dujardini.</title>
        <authorList>
            <person name="Yoshida Y."/>
            <person name="Koutsovoulos G."/>
            <person name="Laetsch D."/>
            <person name="Stevens L."/>
            <person name="Kumar S."/>
            <person name="Horikawa D."/>
            <person name="Ishino K."/>
            <person name="Komine S."/>
            <person name="Tomita M."/>
            <person name="Blaxter M."/>
            <person name="Arakawa K."/>
        </authorList>
    </citation>
    <scope>NUCLEOTIDE SEQUENCE [LARGE SCALE GENOMIC DNA]</scope>
    <source>
        <strain evidence="3">Z151</strain>
    </source>
</reference>
<evidence type="ECO:0000313" key="2">
    <source>
        <dbReference type="EMBL" id="OQV17591.1"/>
    </source>
</evidence>
<dbReference type="EMBL" id="MTYJ01000059">
    <property type="protein sequence ID" value="OQV17591.1"/>
    <property type="molecule type" value="Genomic_DNA"/>
</dbReference>
<feature type="compositionally biased region" description="Polar residues" evidence="1">
    <location>
        <begin position="13"/>
        <end position="24"/>
    </location>
</feature>
<sequence>MRNLDHLSLKLQTHLRSPRHQSVAQRYHRQRNFGNGMDPQMILWESPRNMRKFSSHARACKFIGNRDLQARHDKPSSYDGKKRNFERRKRTIWPNGLDPQRRKTRSADNT</sequence>
<dbReference type="AlphaFoldDB" id="A0A1W0WQW1"/>
<protein>
    <submittedName>
        <fullName evidence="2">Uncharacterized protein</fullName>
    </submittedName>
</protein>
<accession>A0A1W0WQW1</accession>
<name>A0A1W0WQW1_HYPEX</name>
<organism evidence="2 3">
    <name type="scientific">Hypsibius exemplaris</name>
    <name type="common">Freshwater tardigrade</name>
    <dbReference type="NCBI Taxonomy" id="2072580"/>
    <lineage>
        <taxon>Eukaryota</taxon>
        <taxon>Metazoa</taxon>
        <taxon>Ecdysozoa</taxon>
        <taxon>Tardigrada</taxon>
        <taxon>Eutardigrada</taxon>
        <taxon>Parachela</taxon>
        <taxon>Hypsibioidea</taxon>
        <taxon>Hypsibiidae</taxon>
        <taxon>Hypsibius</taxon>
    </lineage>
</organism>
<dbReference type="Proteomes" id="UP000192578">
    <property type="component" value="Unassembled WGS sequence"/>
</dbReference>
<feature type="region of interest" description="Disordered" evidence="1">
    <location>
        <begin position="66"/>
        <end position="110"/>
    </location>
</feature>